<dbReference type="Proteomes" id="UP001060123">
    <property type="component" value="Chromosome"/>
</dbReference>
<proteinExistence type="predicted"/>
<keyword evidence="2" id="KW-1185">Reference proteome</keyword>
<dbReference type="RefSeq" id="WP_027511992.1">
    <property type="nucleotide sequence ID" value="NZ_CP104143.1"/>
</dbReference>
<evidence type="ECO:0000313" key="2">
    <source>
        <dbReference type="Proteomes" id="UP001060123"/>
    </source>
</evidence>
<evidence type="ECO:0000313" key="1">
    <source>
        <dbReference type="EMBL" id="UWU14090.1"/>
    </source>
</evidence>
<protein>
    <submittedName>
        <fullName evidence="1">Uncharacterized protein</fullName>
    </submittedName>
</protein>
<accession>A0ABY5XHP0</accession>
<name>A0ABY5XHP0_RHISU</name>
<reference evidence="1" key="1">
    <citation type="submission" date="2022-09" db="EMBL/GenBank/DDBJ databases">
        <title>Australian commercial rhizobial inoculants.</title>
        <authorList>
            <person name="Kohlmeier M.G."/>
            <person name="O'Hara G.W."/>
            <person name="Colombi E."/>
            <person name="Ramsay J.P."/>
            <person name="Terpolilli J."/>
        </authorList>
    </citation>
    <scope>NUCLEOTIDE SEQUENCE</scope>
    <source>
        <strain evidence="1">WSM1592</strain>
    </source>
</reference>
<organism evidence="1 2">
    <name type="scientific">Rhizobium sullae</name>
    <name type="common">Rhizobium hedysari</name>
    <dbReference type="NCBI Taxonomy" id="50338"/>
    <lineage>
        <taxon>Bacteria</taxon>
        <taxon>Pseudomonadati</taxon>
        <taxon>Pseudomonadota</taxon>
        <taxon>Alphaproteobacteria</taxon>
        <taxon>Hyphomicrobiales</taxon>
        <taxon>Rhizobiaceae</taxon>
        <taxon>Rhizobium/Agrobacterium group</taxon>
        <taxon>Rhizobium</taxon>
    </lineage>
</organism>
<sequence length="68" mass="7408">MKVHLGRLTVHGTGLDARRLADRLPQDLPAALSRALNGAPLREGYVEQVGQAIAQRLRDEIARKAAKP</sequence>
<gene>
    <name evidence="1" type="ORF">N2599_18545</name>
</gene>
<dbReference type="EMBL" id="CP104143">
    <property type="protein sequence ID" value="UWU14090.1"/>
    <property type="molecule type" value="Genomic_DNA"/>
</dbReference>